<evidence type="ECO:0000256" key="8">
    <source>
        <dbReference type="ARBA" id="ARBA00023136"/>
    </source>
</evidence>
<dbReference type="GO" id="GO:0015408">
    <property type="term" value="F:ABC-type ferric iron transporter activity"/>
    <property type="evidence" value="ECO:0007669"/>
    <property type="project" value="InterPro"/>
</dbReference>
<keyword evidence="7" id="KW-0406">Ion transport</keyword>
<keyword evidence="4" id="KW-0547">Nucleotide-binding</keyword>
<dbReference type="SUPFAM" id="SSF50331">
    <property type="entry name" value="MOP-like"/>
    <property type="match status" value="1"/>
</dbReference>
<protein>
    <submittedName>
        <fullName evidence="10">Iron(III) transport system ATP-binding protein</fullName>
    </submittedName>
</protein>
<name>A0A1H7H525_9PROT</name>
<evidence type="ECO:0000256" key="4">
    <source>
        <dbReference type="ARBA" id="ARBA00022741"/>
    </source>
</evidence>
<dbReference type="InterPro" id="IPR015853">
    <property type="entry name" value="ABC_transpr_FbpC"/>
</dbReference>
<dbReference type="InterPro" id="IPR013611">
    <property type="entry name" value="Transp-assoc_OB_typ2"/>
</dbReference>
<evidence type="ECO:0000256" key="6">
    <source>
        <dbReference type="ARBA" id="ARBA00023004"/>
    </source>
</evidence>
<dbReference type="Gene3D" id="2.40.50.100">
    <property type="match status" value="1"/>
</dbReference>
<evidence type="ECO:0000256" key="5">
    <source>
        <dbReference type="ARBA" id="ARBA00022840"/>
    </source>
</evidence>
<keyword evidence="8" id="KW-0472">Membrane</keyword>
<dbReference type="Pfam" id="PF00005">
    <property type="entry name" value="ABC_tran"/>
    <property type="match status" value="1"/>
</dbReference>
<evidence type="ECO:0000256" key="1">
    <source>
        <dbReference type="ARBA" id="ARBA00022448"/>
    </source>
</evidence>
<dbReference type="Gene3D" id="3.40.50.300">
    <property type="entry name" value="P-loop containing nucleotide triphosphate hydrolases"/>
    <property type="match status" value="1"/>
</dbReference>
<accession>A0A1H7H525</accession>
<dbReference type="InterPro" id="IPR003439">
    <property type="entry name" value="ABC_transporter-like_ATP-bd"/>
</dbReference>
<dbReference type="AlphaFoldDB" id="A0A1H7H525"/>
<dbReference type="SMART" id="SM00382">
    <property type="entry name" value="AAA"/>
    <property type="match status" value="1"/>
</dbReference>
<dbReference type="CDD" id="cd03259">
    <property type="entry name" value="ABC_Carb_Solutes_like"/>
    <property type="match status" value="1"/>
</dbReference>
<proteinExistence type="predicted"/>
<evidence type="ECO:0000256" key="3">
    <source>
        <dbReference type="ARBA" id="ARBA00022496"/>
    </source>
</evidence>
<dbReference type="STRING" id="1233.SAMN05216387_101473"/>
<dbReference type="InterPro" id="IPR017871">
    <property type="entry name" value="ABC_transporter-like_CS"/>
</dbReference>
<dbReference type="GO" id="GO:0016887">
    <property type="term" value="F:ATP hydrolysis activity"/>
    <property type="evidence" value="ECO:0007669"/>
    <property type="project" value="InterPro"/>
</dbReference>
<dbReference type="GO" id="GO:0005524">
    <property type="term" value="F:ATP binding"/>
    <property type="evidence" value="ECO:0007669"/>
    <property type="project" value="UniProtKB-KW"/>
</dbReference>
<evidence type="ECO:0000313" key="11">
    <source>
        <dbReference type="Proteomes" id="UP000198620"/>
    </source>
</evidence>
<dbReference type="EMBL" id="FOBH01000001">
    <property type="protein sequence ID" value="SEK45401.1"/>
    <property type="molecule type" value="Genomic_DNA"/>
</dbReference>
<keyword evidence="2" id="KW-1003">Cell membrane</keyword>
<keyword evidence="5 10" id="KW-0067">ATP-binding</keyword>
<keyword evidence="11" id="KW-1185">Reference proteome</keyword>
<dbReference type="FunFam" id="3.40.50.300:FF:000425">
    <property type="entry name" value="Probable ABC transporter, ATP-binding subunit"/>
    <property type="match status" value="1"/>
</dbReference>
<dbReference type="GO" id="GO:0043190">
    <property type="term" value="C:ATP-binding cassette (ABC) transporter complex"/>
    <property type="evidence" value="ECO:0007669"/>
    <property type="project" value="InterPro"/>
</dbReference>
<keyword evidence="6" id="KW-0408">Iron</keyword>
<dbReference type="RefSeq" id="WP_090826645.1">
    <property type="nucleotide sequence ID" value="NZ_FOBH01000001.1"/>
</dbReference>
<feature type="domain" description="ABC transporter" evidence="9">
    <location>
        <begin position="5"/>
        <end position="237"/>
    </location>
</feature>
<sequence>MNTLLDLRNIRHAYGRQTVVNDLSLTLKKGEIGCLLGPSGCGKTTVLRCIAGFESISAGEISLKGTVVSNASVCLPPEQRHIGMVFQDYALFPHLTVAANVGFGLHRMRKTERETRVAEMLQTVGLAEAAKKYPHELSGGQQQRVALARALAPRPDLLLLDEPFSNLDVSLRERLSLEVRDILKSQNATAILVTHDQDEAFAIADEIGVMHHGEIQQWDTAYNLYHQPTNRFVANFIGQGVFLPGRMLDPQHVEIELGVLTGTTPHECTPGYCLLCSPGSPVEVLIRPDDIVHDDASPLWAVILHKAFRGADILYTLRLPGGATALSLVPSHHNHAIGEKIGIKLEVDHVVAFSQPTS</sequence>
<evidence type="ECO:0000259" key="9">
    <source>
        <dbReference type="PROSITE" id="PS50893"/>
    </source>
</evidence>
<evidence type="ECO:0000256" key="7">
    <source>
        <dbReference type="ARBA" id="ARBA00023065"/>
    </source>
</evidence>
<dbReference type="SUPFAM" id="SSF52540">
    <property type="entry name" value="P-loop containing nucleoside triphosphate hydrolases"/>
    <property type="match status" value="1"/>
</dbReference>
<dbReference type="Pfam" id="PF08402">
    <property type="entry name" value="TOBE_2"/>
    <property type="match status" value="1"/>
</dbReference>
<dbReference type="OrthoDB" id="5298774at2"/>
<dbReference type="PROSITE" id="PS50893">
    <property type="entry name" value="ABC_TRANSPORTER_2"/>
    <property type="match status" value="1"/>
</dbReference>
<dbReference type="InterPro" id="IPR027417">
    <property type="entry name" value="P-loop_NTPase"/>
</dbReference>
<dbReference type="InterPro" id="IPR008995">
    <property type="entry name" value="Mo/tungstate-bd_C_term_dom"/>
</dbReference>
<dbReference type="InterPro" id="IPR050093">
    <property type="entry name" value="ABC_SmlMolc_Importer"/>
</dbReference>
<evidence type="ECO:0000256" key="2">
    <source>
        <dbReference type="ARBA" id="ARBA00022475"/>
    </source>
</evidence>
<dbReference type="GO" id="GO:0015697">
    <property type="term" value="P:quaternary ammonium group transport"/>
    <property type="evidence" value="ECO:0007669"/>
    <property type="project" value="UniProtKB-ARBA"/>
</dbReference>
<dbReference type="Proteomes" id="UP000198620">
    <property type="component" value="Unassembled WGS sequence"/>
</dbReference>
<keyword evidence="1" id="KW-0813">Transport</keyword>
<gene>
    <name evidence="10" type="ORF">SAMN05216387_101473</name>
</gene>
<evidence type="ECO:0000313" key="10">
    <source>
        <dbReference type="EMBL" id="SEK45401.1"/>
    </source>
</evidence>
<dbReference type="PROSITE" id="PS00211">
    <property type="entry name" value="ABC_TRANSPORTER_1"/>
    <property type="match status" value="1"/>
</dbReference>
<dbReference type="PANTHER" id="PTHR42781">
    <property type="entry name" value="SPERMIDINE/PUTRESCINE IMPORT ATP-BINDING PROTEIN POTA"/>
    <property type="match status" value="1"/>
</dbReference>
<dbReference type="InterPro" id="IPR003593">
    <property type="entry name" value="AAA+_ATPase"/>
</dbReference>
<reference evidence="10 11" key="1">
    <citation type="submission" date="2016-10" db="EMBL/GenBank/DDBJ databases">
        <authorList>
            <person name="de Groot N.N."/>
        </authorList>
    </citation>
    <scope>NUCLEOTIDE SEQUENCE [LARGE SCALE GENOMIC DNA]</scope>
    <source>
        <strain evidence="10 11">Nv1</strain>
    </source>
</reference>
<keyword evidence="3" id="KW-0410">Iron transport</keyword>
<organism evidence="10 11">
    <name type="scientific">Nitrosovibrio tenuis</name>
    <dbReference type="NCBI Taxonomy" id="1233"/>
    <lineage>
        <taxon>Bacteria</taxon>
        <taxon>Pseudomonadati</taxon>
        <taxon>Pseudomonadota</taxon>
        <taxon>Betaproteobacteria</taxon>
        <taxon>Nitrosomonadales</taxon>
        <taxon>Nitrosomonadaceae</taxon>
        <taxon>Nitrosovibrio</taxon>
    </lineage>
</organism>
<dbReference type="PANTHER" id="PTHR42781:SF4">
    <property type="entry name" value="SPERMIDINE_PUTRESCINE IMPORT ATP-BINDING PROTEIN POTA"/>
    <property type="match status" value="1"/>
</dbReference>